<dbReference type="Proteomes" id="UP000681356">
    <property type="component" value="Unassembled WGS sequence"/>
</dbReference>
<dbReference type="PANTHER" id="PTHR10256:SF0">
    <property type="entry name" value="INACTIVE SELENIDE, WATER DIKINASE-LIKE PROTEIN-RELATED"/>
    <property type="match status" value="1"/>
</dbReference>
<reference evidence="9" key="1">
    <citation type="submission" date="2021-04" db="EMBL/GenBank/DDBJ databases">
        <authorList>
            <person name="Yoon J."/>
        </authorList>
    </citation>
    <scope>NUCLEOTIDE SEQUENCE</scope>
    <source>
        <strain evidence="9">KMU-90</strain>
    </source>
</reference>
<evidence type="ECO:0000256" key="2">
    <source>
        <dbReference type="ARBA" id="ARBA00022741"/>
    </source>
</evidence>
<evidence type="ECO:0000256" key="3">
    <source>
        <dbReference type="ARBA" id="ARBA00022777"/>
    </source>
</evidence>
<dbReference type="GO" id="GO:0016260">
    <property type="term" value="P:selenocysteine biosynthetic process"/>
    <property type="evidence" value="ECO:0007669"/>
    <property type="project" value="TreeGrafter"/>
</dbReference>
<evidence type="ECO:0000259" key="6">
    <source>
        <dbReference type="Pfam" id="PF00586"/>
    </source>
</evidence>
<dbReference type="InterPro" id="IPR016188">
    <property type="entry name" value="PurM-like_N"/>
</dbReference>
<dbReference type="GO" id="GO:0016491">
    <property type="term" value="F:oxidoreductase activity"/>
    <property type="evidence" value="ECO:0007669"/>
    <property type="project" value="InterPro"/>
</dbReference>
<dbReference type="SUPFAM" id="SSF55326">
    <property type="entry name" value="PurM N-terminal domain-like"/>
    <property type="match status" value="1"/>
</dbReference>
<dbReference type="NCBIfam" id="TIGR00476">
    <property type="entry name" value="selD"/>
    <property type="match status" value="1"/>
</dbReference>
<dbReference type="InterPro" id="IPR010918">
    <property type="entry name" value="PurM-like_C_dom"/>
</dbReference>
<feature type="domain" description="FAD/NAD(P)-binding" evidence="8">
    <location>
        <begin position="11"/>
        <end position="296"/>
    </location>
</feature>
<dbReference type="RefSeq" id="WP_212536911.1">
    <property type="nucleotide sequence ID" value="NZ_JAGTUU010000004.1"/>
</dbReference>
<evidence type="ECO:0000313" key="10">
    <source>
        <dbReference type="Proteomes" id="UP000681356"/>
    </source>
</evidence>
<dbReference type="PANTHER" id="PTHR10256">
    <property type="entry name" value="SELENIDE, WATER DIKINASE"/>
    <property type="match status" value="1"/>
</dbReference>
<dbReference type="InterPro" id="IPR004536">
    <property type="entry name" value="SPS/SelD"/>
</dbReference>
<evidence type="ECO:0000256" key="5">
    <source>
        <dbReference type="ARBA" id="ARBA00023266"/>
    </source>
</evidence>
<dbReference type="InterPro" id="IPR000408">
    <property type="entry name" value="Reg_chr_condens"/>
</dbReference>
<keyword evidence="1 9" id="KW-0808">Transferase</keyword>
<keyword evidence="5" id="KW-0711">Selenium</keyword>
<dbReference type="GO" id="GO:0004756">
    <property type="term" value="F:selenide, water dikinase activity"/>
    <property type="evidence" value="ECO:0007669"/>
    <property type="project" value="UniProtKB-EC"/>
</dbReference>
<comment type="caution">
    <text evidence="9">The sequence shown here is derived from an EMBL/GenBank/DDBJ whole genome shotgun (WGS) entry which is preliminary data.</text>
</comment>
<dbReference type="InterPro" id="IPR036676">
    <property type="entry name" value="PurM-like_C_sf"/>
</dbReference>
<dbReference type="AlphaFoldDB" id="A0A8J7WDW2"/>
<dbReference type="GO" id="GO:0005524">
    <property type="term" value="F:ATP binding"/>
    <property type="evidence" value="ECO:0007669"/>
    <property type="project" value="UniProtKB-KW"/>
</dbReference>
<protein>
    <submittedName>
        <fullName evidence="9">Selenide, water dikinase SelD</fullName>
        <ecNumber evidence="9">2.7.9.3</ecNumber>
    </submittedName>
</protein>
<dbReference type="InterPro" id="IPR036921">
    <property type="entry name" value="PurM-like_N_sf"/>
</dbReference>
<dbReference type="Pfam" id="PF07992">
    <property type="entry name" value="Pyr_redox_2"/>
    <property type="match status" value="1"/>
</dbReference>
<dbReference type="InterPro" id="IPR017584">
    <property type="entry name" value="Pyridine_nucleo_diS_OxRdtase_N"/>
</dbReference>
<name>A0A8J7WDW2_9RHOB</name>
<dbReference type="InterPro" id="IPR036188">
    <property type="entry name" value="FAD/NAD-bd_sf"/>
</dbReference>
<dbReference type="InterPro" id="IPR023753">
    <property type="entry name" value="FAD/NAD-binding_dom"/>
</dbReference>
<feature type="domain" description="PurM-like C-terminal" evidence="7">
    <location>
        <begin position="543"/>
        <end position="707"/>
    </location>
</feature>
<feature type="domain" description="PurM-like N-terminal" evidence="6">
    <location>
        <begin position="423"/>
        <end position="531"/>
    </location>
</feature>
<dbReference type="Gene3D" id="3.50.50.100">
    <property type="match status" value="1"/>
</dbReference>
<proteinExistence type="predicted"/>
<keyword evidence="10" id="KW-1185">Reference proteome</keyword>
<dbReference type="CDD" id="cd02195">
    <property type="entry name" value="SelD"/>
    <property type="match status" value="1"/>
</dbReference>
<sequence length="712" mass="74855">MQQIQIPATRDLVLIGGGHSHALVLRRWIMRPLPGARITVINPGPTAPYSGMLPGFVAGHYDREALDIDLVRLSRRAGARLILSPATGLDVERRAVLFDDRPSVAFDVASIDVGITSDMPDLPGFARHAIPAKPLGPFAEAWDRFRAGAGPARIAVIGAGVAGAELAMAMAHAMRTRVRDAQVTLIERAEAFSALPPHSTRDLRAALKQQEVTLLEGVGIERIEAGVVLLSDGRRIEADFITGAAGARPHGWLRDCGLRMQDGFVVVDTFLRSSVPSVFAVGDCAHFAPAPLPKAGVYAVRQAPILHENLRASLIGQGGQRPYRPQKDYLKLISLGRQSALGDRFGLSFSGSWVWRWKDRIDRRFMRRFQDLPAMPAPVLPWPRAAGVRAALGTKPACGGCGAKIGAPALQRALDPNGTAGPGDDAAVLDTGGARQVISTDHLRALTEDPVIMARIAAVHALGDIWAMGARPQAATASIILPRMAPALAERSLSEIMQTARAVMAQAGAEIVGGHSTLGAELTIGFTVTGLCDGAPITLKGARPGDSLVLTKALGTGVVMAAEMQGKARGGWVAAALDSMTRPQGDAAALLAGAHAMTDVTGFGLLGHLGNICAQSGVGAELRPDAIPLLPGALDLARQGIRSTLYPENRAAHPFWPKDPLTDLLFDPQTGGGLLAAVPGHADALLNRLRETGCEAAIIGRITDRAGQIAAV</sequence>
<evidence type="ECO:0000313" key="9">
    <source>
        <dbReference type="EMBL" id="MBS0124962.1"/>
    </source>
</evidence>
<dbReference type="PROSITE" id="PS00626">
    <property type="entry name" value="RCC1_2"/>
    <property type="match status" value="1"/>
</dbReference>
<keyword evidence="2" id="KW-0547">Nucleotide-binding</keyword>
<dbReference type="SUPFAM" id="SSF51905">
    <property type="entry name" value="FAD/NAD(P)-binding domain"/>
    <property type="match status" value="2"/>
</dbReference>
<evidence type="ECO:0000256" key="1">
    <source>
        <dbReference type="ARBA" id="ARBA00022679"/>
    </source>
</evidence>
<dbReference type="NCBIfam" id="TIGR03169">
    <property type="entry name" value="Nterm_to_SelD"/>
    <property type="match status" value="1"/>
</dbReference>
<evidence type="ECO:0000259" key="7">
    <source>
        <dbReference type="Pfam" id="PF02769"/>
    </source>
</evidence>
<dbReference type="EC" id="2.7.9.3" evidence="9"/>
<dbReference type="EMBL" id="JAGTUU010000004">
    <property type="protein sequence ID" value="MBS0124962.1"/>
    <property type="molecule type" value="Genomic_DNA"/>
</dbReference>
<dbReference type="Pfam" id="PF02769">
    <property type="entry name" value="AIRS_C"/>
    <property type="match status" value="1"/>
</dbReference>
<dbReference type="Gene3D" id="3.90.650.10">
    <property type="entry name" value="PurM-like C-terminal domain"/>
    <property type="match status" value="1"/>
</dbReference>
<dbReference type="Gene3D" id="3.30.1330.10">
    <property type="entry name" value="PurM-like, N-terminal domain"/>
    <property type="match status" value="1"/>
</dbReference>
<dbReference type="GO" id="GO:0005737">
    <property type="term" value="C:cytoplasm"/>
    <property type="evidence" value="ECO:0007669"/>
    <property type="project" value="TreeGrafter"/>
</dbReference>
<keyword evidence="4" id="KW-0067">ATP-binding</keyword>
<dbReference type="Pfam" id="PF00586">
    <property type="entry name" value="AIRS"/>
    <property type="match status" value="1"/>
</dbReference>
<dbReference type="SUPFAM" id="SSF56042">
    <property type="entry name" value="PurM C-terminal domain-like"/>
    <property type="match status" value="1"/>
</dbReference>
<gene>
    <name evidence="9" type="primary">selD</name>
    <name evidence="9" type="ORF">KB874_12715</name>
</gene>
<accession>A0A8J7WDW2</accession>
<evidence type="ECO:0000256" key="4">
    <source>
        <dbReference type="ARBA" id="ARBA00022840"/>
    </source>
</evidence>
<evidence type="ECO:0000259" key="8">
    <source>
        <dbReference type="Pfam" id="PF07992"/>
    </source>
</evidence>
<dbReference type="PRINTS" id="PR00368">
    <property type="entry name" value="FADPNR"/>
</dbReference>
<keyword evidence="3" id="KW-0418">Kinase</keyword>
<organism evidence="9 10">
    <name type="scientific">Thetidibacter halocola</name>
    <dbReference type="NCBI Taxonomy" id="2827239"/>
    <lineage>
        <taxon>Bacteria</taxon>
        <taxon>Pseudomonadati</taxon>
        <taxon>Pseudomonadota</taxon>
        <taxon>Alphaproteobacteria</taxon>
        <taxon>Rhodobacterales</taxon>
        <taxon>Roseobacteraceae</taxon>
        <taxon>Thetidibacter</taxon>
    </lineage>
</organism>